<dbReference type="GO" id="GO:0046872">
    <property type="term" value="F:metal ion binding"/>
    <property type="evidence" value="ECO:0007669"/>
    <property type="project" value="UniProtKB-UniRule"/>
</dbReference>
<dbReference type="EMBL" id="KM192129">
    <property type="protein sequence ID" value="AII78586.1"/>
    <property type="molecule type" value="Genomic_DNA"/>
</dbReference>
<evidence type="ECO:0000256" key="17">
    <source>
        <dbReference type="PIRSR" id="PIRSR038885-2"/>
    </source>
</evidence>
<evidence type="ECO:0000256" key="8">
    <source>
        <dbReference type="ARBA" id="ARBA00022723"/>
    </source>
</evidence>
<feature type="transmembrane region" description="Helical" evidence="18">
    <location>
        <begin position="245"/>
        <end position="261"/>
    </location>
</feature>
<keyword evidence="6 18" id="KW-0679">Respiratory chain</keyword>
<dbReference type="GO" id="GO:0016491">
    <property type="term" value="F:oxidoreductase activity"/>
    <property type="evidence" value="ECO:0007669"/>
    <property type="project" value="UniProtKB-UniRule"/>
</dbReference>
<keyword evidence="8 17" id="KW-0479">Metal-binding</keyword>
<dbReference type="PANTHER" id="PTHR19271:SF16">
    <property type="entry name" value="CYTOCHROME B"/>
    <property type="match status" value="1"/>
</dbReference>
<keyword evidence="11 18" id="KW-1133">Transmembrane helix</keyword>
<dbReference type="PANTHER" id="PTHR19271">
    <property type="entry name" value="CYTOCHROME B"/>
    <property type="match status" value="1"/>
</dbReference>
<evidence type="ECO:0000256" key="13">
    <source>
        <dbReference type="ARBA" id="ARBA00023075"/>
    </source>
</evidence>
<comment type="subcellular location">
    <subcellularLocation>
        <location evidence="2">Mitochondrion inner membrane</location>
        <topology evidence="2">Multi-pass membrane protein</topology>
    </subcellularLocation>
</comment>
<geneLocation type="mitochondrion" evidence="21"/>
<dbReference type="InterPro" id="IPR048259">
    <property type="entry name" value="Cytochrome_b_N_euk/bac"/>
</dbReference>
<feature type="transmembrane region" description="Helical" evidence="18">
    <location>
        <begin position="45"/>
        <end position="67"/>
    </location>
</feature>
<dbReference type="PROSITE" id="PS51002">
    <property type="entry name" value="CYTB_NTER"/>
    <property type="match status" value="1"/>
</dbReference>
<dbReference type="GO" id="GO:0045275">
    <property type="term" value="C:respiratory chain complex III"/>
    <property type="evidence" value="ECO:0007669"/>
    <property type="project" value="InterPro"/>
</dbReference>
<dbReference type="SUPFAM" id="SSF81648">
    <property type="entry name" value="a domain/subunit of cytochrome bc1 complex (Ubiquinol-cytochrome c reductase)"/>
    <property type="match status" value="1"/>
</dbReference>
<feature type="transmembrane region" description="Helical" evidence="18">
    <location>
        <begin position="128"/>
        <end position="149"/>
    </location>
</feature>
<dbReference type="InterPro" id="IPR036150">
    <property type="entry name" value="Cyt_b/b6_C_sf"/>
</dbReference>
<feature type="domain" description="Cytochrome b/b6 N-terminal region profile" evidence="19">
    <location>
        <begin position="17"/>
        <end position="225"/>
    </location>
</feature>
<dbReference type="InterPro" id="IPR005798">
    <property type="entry name" value="Cyt_b/b6_C"/>
</dbReference>
<feature type="transmembrane region" description="Helical" evidence="18">
    <location>
        <begin position="363"/>
        <end position="385"/>
    </location>
</feature>
<comment type="function">
    <text evidence="1 18">Component of the ubiquinol-cytochrome c reductase complex (complex III or cytochrome b-c1 complex) that is part of the mitochondrial respiratory chain. The b-c1 complex mediates electron transfer from ubiquinol to cytochrome c. Contributes to the generation of a proton gradient across the mitochondrial membrane that is then used for ATP synthesis.</text>
</comment>
<feature type="domain" description="Cytochrome b/b6 C-terminal region profile" evidence="20">
    <location>
        <begin position="226"/>
        <end position="396"/>
    </location>
</feature>
<evidence type="ECO:0000256" key="18">
    <source>
        <dbReference type="RuleBase" id="RU362117"/>
    </source>
</evidence>
<feature type="transmembrane region" description="Helical" evidence="18">
    <location>
        <begin position="155"/>
        <end position="173"/>
    </location>
</feature>
<protein>
    <recommendedName>
        <fullName evidence="3 18">Cytochrome b</fullName>
    </recommendedName>
</protein>
<sequence>MVSSNYMNNNINLPKKGVTWRSTNKLVKVMNDSFYDLPCPVNLNAWWSFGSMLGLSLVIQLISGLLLSIHYTAHESMAFDSVVHIMRNVEKGWMLRNVHANGSSMFFICIYAHIGRGLYYGSYMDKTVWFFGVHLFLLTMAEAFLGYTLPWGQMSYWGATVITNMLSVIPVVGEGMLRYVWGGWTVCNSTLKRFYTLHFLLPFVMVAFVFLHLFFLHEKGSNNPLGIDSSTMCIPFHPFYTVKDLFGYVCFMFFFMYLVCVDPELLGNHLNYWPADPMKTPIHVQPEWYFMFAYAILRSIPHKAGGVYVMFLSIAVLYLIPSLHSGKYRSLCFYPFNQLVFWVLVASLISLTWIGARPVRAPYIILGQLLSVIYFSSLLLNPPSLWLWDKLVEYPESYVSRPVDLKWLKCLFIFKLLKLLRLKKGVRKWADKCVKA</sequence>
<feature type="binding site" description="axial binding residue" evidence="17">
    <location>
        <position position="113"/>
    </location>
    <ligand>
        <name>heme b</name>
        <dbReference type="ChEBI" id="CHEBI:60344"/>
        <label>b566</label>
    </ligand>
    <ligandPart>
        <name>Fe</name>
        <dbReference type="ChEBI" id="CHEBI:18248"/>
    </ligandPart>
</feature>
<evidence type="ECO:0000256" key="11">
    <source>
        <dbReference type="ARBA" id="ARBA00022989"/>
    </source>
</evidence>
<dbReference type="GO" id="GO:0005743">
    <property type="term" value="C:mitochondrial inner membrane"/>
    <property type="evidence" value="ECO:0007669"/>
    <property type="project" value="UniProtKB-SubCell"/>
</dbReference>
<feature type="binding site" description="axial binding residue" evidence="17">
    <location>
        <position position="99"/>
    </location>
    <ligand>
        <name>heme b</name>
        <dbReference type="ChEBI" id="CHEBI:60344"/>
        <label>b562</label>
    </ligand>
    <ligandPart>
        <name>Fe</name>
        <dbReference type="ChEBI" id="CHEBI:18248"/>
    </ligandPart>
</feature>
<evidence type="ECO:0000256" key="15">
    <source>
        <dbReference type="ARBA" id="ARBA00023136"/>
    </source>
</evidence>
<feature type="transmembrane region" description="Helical" evidence="18">
    <location>
        <begin position="336"/>
        <end position="356"/>
    </location>
</feature>
<dbReference type="CDD" id="cd00290">
    <property type="entry name" value="cytochrome_b_C"/>
    <property type="match status" value="1"/>
</dbReference>
<dbReference type="CDD" id="cd00284">
    <property type="entry name" value="Cytochrome_b_N"/>
    <property type="match status" value="1"/>
</dbReference>
<dbReference type="InterPro" id="IPR016174">
    <property type="entry name" value="Di-haem_cyt_TM"/>
</dbReference>
<dbReference type="AlphaFoldDB" id="A0A076JN74"/>
<keyword evidence="14 18" id="KW-0496">Mitochondrion</keyword>
<evidence type="ECO:0000256" key="9">
    <source>
        <dbReference type="ARBA" id="ARBA00022792"/>
    </source>
</evidence>
<keyword evidence="13" id="KW-0830">Ubiquinone</keyword>
<feature type="binding site" description="axial binding residue" evidence="17">
    <location>
        <position position="212"/>
    </location>
    <ligand>
        <name>heme b</name>
        <dbReference type="ChEBI" id="CHEBI:60344"/>
        <label>b566</label>
    </ligand>
    <ligandPart>
        <name>Fe</name>
        <dbReference type="ChEBI" id="CHEBI:18248"/>
    </ligandPart>
</feature>
<evidence type="ECO:0000256" key="14">
    <source>
        <dbReference type="ARBA" id="ARBA00023128"/>
    </source>
</evidence>
<evidence type="ECO:0000256" key="7">
    <source>
        <dbReference type="ARBA" id="ARBA00022692"/>
    </source>
</evidence>
<evidence type="ECO:0000256" key="1">
    <source>
        <dbReference type="ARBA" id="ARBA00002566"/>
    </source>
</evidence>
<evidence type="ECO:0000256" key="6">
    <source>
        <dbReference type="ARBA" id="ARBA00022660"/>
    </source>
</evidence>
<keyword evidence="4 18" id="KW-0813">Transport</keyword>
<name>A0A076JN74_MYTTR</name>
<keyword evidence="5 17" id="KW-0349">Heme</keyword>
<dbReference type="SUPFAM" id="SSF81342">
    <property type="entry name" value="Transmembrane di-heme cytochromes"/>
    <property type="match status" value="1"/>
</dbReference>
<keyword evidence="9" id="KW-0999">Mitochondrion inner membrane</keyword>
<feature type="transmembrane region" description="Helical" evidence="18">
    <location>
        <begin position="306"/>
        <end position="324"/>
    </location>
</feature>
<comment type="cofactor">
    <cofactor evidence="18">
        <name>heme b</name>
        <dbReference type="ChEBI" id="CHEBI:60344"/>
    </cofactor>
    <text evidence="18">Binds 2 heme groups non-covalently.</text>
</comment>
<dbReference type="GO" id="GO:0006122">
    <property type="term" value="P:mitochondrial electron transport, ubiquinol to cytochrome c"/>
    <property type="evidence" value="ECO:0007669"/>
    <property type="project" value="TreeGrafter"/>
</dbReference>
<dbReference type="InterPro" id="IPR030689">
    <property type="entry name" value="Cytochrome_b"/>
</dbReference>
<dbReference type="Pfam" id="PF00032">
    <property type="entry name" value="Cytochrom_B_C"/>
    <property type="match status" value="1"/>
</dbReference>
<dbReference type="InterPro" id="IPR005797">
    <property type="entry name" value="Cyt_b/b6_N"/>
</dbReference>
<feature type="transmembrane region" description="Helical" evidence="18">
    <location>
        <begin position="194"/>
        <end position="215"/>
    </location>
</feature>
<keyword evidence="15 18" id="KW-0472">Membrane</keyword>
<dbReference type="Pfam" id="PF00033">
    <property type="entry name" value="Cytochrome_B"/>
    <property type="match status" value="1"/>
</dbReference>
<feature type="binding site" evidence="16">
    <location>
        <position position="217"/>
    </location>
    <ligand>
        <name>a ubiquinone</name>
        <dbReference type="ChEBI" id="CHEBI:16389"/>
    </ligand>
</feature>
<dbReference type="InterPro" id="IPR027387">
    <property type="entry name" value="Cytb/b6-like_sf"/>
</dbReference>
<evidence type="ECO:0000256" key="10">
    <source>
        <dbReference type="ARBA" id="ARBA00022982"/>
    </source>
</evidence>
<dbReference type="InterPro" id="IPR048260">
    <property type="entry name" value="Cytochrome_b_C_euk/bac"/>
</dbReference>
<evidence type="ECO:0000259" key="19">
    <source>
        <dbReference type="PROSITE" id="PS51002"/>
    </source>
</evidence>
<evidence type="ECO:0000256" key="2">
    <source>
        <dbReference type="ARBA" id="ARBA00004448"/>
    </source>
</evidence>
<evidence type="ECO:0000256" key="3">
    <source>
        <dbReference type="ARBA" id="ARBA00013531"/>
    </source>
</evidence>
<comment type="similarity">
    <text evidence="18">Belongs to the cytochrome b family.</text>
</comment>
<evidence type="ECO:0000256" key="12">
    <source>
        <dbReference type="ARBA" id="ARBA00023004"/>
    </source>
</evidence>
<keyword evidence="10 18" id="KW-0249">Electron transport</keyword>
<evidence type="ECO:0000259" key="20">
    <source>
        <dbReference type="PROSITE" id="PS51003"/>
    </source>
</evidence>
<evidence type="ECO:0000256" key="5">
    <source>
        <dbReference type="ARBA" id="ARBA00022617"/>
    </source>
</evidence>
<dbReference type="SMR" id="A0A076JN74"/>
<keyword evidence="7 18" id="KW-0812">Transmembrane</keyword>
<organism evidence="21">
    <name type="scientific">Mytilus trossulus</name>
    <name type="common">Blue mussel</name>
    <dbReference type="NCBI Taxonomy" id="6551"/>
    <lineage>
        <taxon>Eukaryota</taxon>
        <taxon>Metazoa</taxon>
        <taxon>Spiralia</taxon>
        <taxon>Lophotrochozoa</taxon>
        <taxon>Mollusca</taxon>
        <taxon>Bivalvia</taxon>
        <taxon>Autobranchia</taxon>
        <taxon>Pteriomorphia</taxon>
        <taxon>Mytilida</taxon>
        <taxon>Mytiloidea</taxon>
        <taxon>Mytilidae</taxon>
        <taxon>Mytilinae</taxon>
        <taxon>Mytilus</taxon>
    </lineage>
</organism>
<evidence type="ECO:0000256" key="4">
    <source>
        <dbReference type="ARBA" id="ARBA00022448"/>
    </source>
</evidence>
<reference evidence="21" key="1">
    <citation type="journal article" date="2014" name="Mol. Genet. Genomics">
        <title>Mitogenomics of recombinant mitochondrial genomes of Baltic Sea Mytilus mussels.</title>
        <authorList>
            <person name="Zbawicka M."/>
            <person name="Wenne R."/>
            <person name="Burzynski A."/>
        </authorList>
    </citation>
    <scope>NUCLEOTIDE SEQUENCE</scope>
    <source>
        <strain evidence="21">195mc10</strain>
    </source>
</reference>
<dbReference type="PIRSF" id="PIRSF038885">
    <property type="entry name" value="COB"/>
    <property type="match status" value="1"/>
</dbReference>
<comment type="cofactor">
    <cofactor evidence="17">
        <name>heme</name>
        <dbReference type="ChEBI" id="CHEBI:30413"/>
    </cofactor>
    <text evidence="17">Binds 2 heme groups non-covalently.</text>
</comment>
<dbReference type="PROSITE" id="PS51003">
    <property type="entry name" value="CYTB_CTER"/>
    <property type="match status" value="1"/>
</dbReference>
<accession>A0A076JN74</accession>
<proteinExistence type="inferred from homology"/>
<evidence type="ECO:0000313" key="21">
    <source>
        <dbReference type="EMBL" id="AII78586.1"/>
    </source>
</evidence>
<evidence type="ECO:0000256" key="16">
    <source>
        <dbReference type="PIRSR" id="PIRSR038885-1"/>
    </source>
</evidence>
<dbReference type="Gene3D" id="1.20.810.10">
    <property type="entry name" value="Cytochrome Bc1 Complex, Chain C"/>
    <property type="match status" value="1"/>
</dbReference>
<feature type="binding site" description="axial binding residue" evidence="17">
    <location>
        <position position="198"/>
    </location>
    <ligand>
        <name>heme b</name>
        <dbReference type="ChEBI" id="CHEBI:60344"/>
        <label>b562</label>
    </ligand>
    <ligandPart>
        <name>Fe</name>
        <dbReference type="ChEBI" id="CHEBI:18248"/>
    </ligandPart>
</feature>
<dbReference type="GO" id="GO:0008121">
    <property type="term" value="F:quinol-cytochrome-c reductase activity"/>
    <property type="evidence" value="ECO:0007669"/>
    <property type="project" value="InterPro"/>
</dbReference>
<keyword evidence="12 17" id="KW-0408">Iron</keyword>